<sequence length="466" mass="50850">MADPDNGTIVQPPGSSNRYWLPANLRKTDTGAQTVESNVIVATGSELANDMEIDTRMSLSHAGFSAETPGGYRYSTSFKNNSLYGIYSSDQKVYSVGLKADGETYKFVSSDYITAANDLPDWVTVSKDGDETSLEEATEVFKKYQGFFTYYGSHVVEECFLGTRYQLQVERTETGIEKKEEFSQHVRAEYSGIFNATVDSSVKASSEYKEYLNQRCFQCKVLGGDRGAANMLAHSPTDTDKFDQWALSRADGEKDALLHIKTVGVNSFLERSDNEKHLEAAAKLTPAMEYLGSLYTFKGSFSTLFLASSGWVELSVTPLPGVTVRVVDKPSVVTTQTSQSSVRIQSVVKESYIEVEVIIVAPVEPVDVSFSTSASGPFGVLNTLSLSRYGSDKYRTAVRAVSTAESAFAVSVPSLRSPGRFGGTGALDGTLEVEVREYAAYHMALHKQAPGVSMKPLPIIVRQGLD</sequence>
<feature type="domain" description="MACPF" evidence="1">
    <location>
        <begin position="1"/>
        <end position="299"/>
    </location>
</feature>
<evidence type="ECO:0000259" key="1">
    <source>
        <dbReference type="PROSITE" id="PS51412"/>
    </source>
</evidence>
<dbReference type="AlphaFoldDB" id="A0A5N5X767"/>
<dbReference type="Pfam" id="PF01823">
    <property type="entry name" value="MACPF"/>
    <property type="match status" value="1"/>
</dbReference>
<accession>A0A5N5X767</accession>
<dbReference type="PROSITE" id="PS51412">
    <property type="entry name" value="MACPF_2"/>
    <property type="match status" value="1"/>
</dbReference>
<protein>
    <recommendedName>
        <fullName evidence="1">MACPF domain-containing protein</fullName>
    </recommendedName>
</protein>
<organism evidence="2 3">
    <name type="scientific">Aspergillus leporis</name>
    <dbReference type="NCBI Taxonomy" id="41062"/>
    <lineage>
        <taxon>Eukaryota</taxon>
        <taxon>Fungi</taxon>
        <taxon>Dikarya</taxon>
        <taxon>Ascomycota</taxon>
        <taxon>Pezizomycotina</taxon>
        <taxon>Eurotiomycetes</taxon>
        <taxon>Eurotiomycetidae</taxon>
        <taxon>Eurotiales</taxon>
        <taxon>Aspergillaceae</taxon>
        <taxon>Aspergillus</taxon>
        <taxon>Aspergillus subgen. Circumdati</taxon>
    </lineage>
</organism>
<evidence type="ECO:0000313" key="2">
    <source>
        <dbReference type="EMBL" id="KAB8076591.1"/>
    </source>
</evidence>
<reference evidence="2 3" key="1">
    <citation type="submission" date="2019-04" db="EMBL/GenBank/DDBJ databases">
        <title>Friends and foes A comparative genomics study of 23 Aspergillus species from section Flavi.</title>
        <authorList>
            <consortium name="DOE Joint Genome Institute"/>
            <person name="Kjaerbolling I."/>
            <person name="Vesth T."/>
            <person name="Frisvad J.C."/>
            <person name="Nybo J.L."/>
            <person name="Theobald S."/>
            <person name="Kildgaard S."/>
            <person name="Isbrandt T."/>
            <person name="Kuo A."/>
            <person name="Sato A."/>
            <person name="Lyhne E.K."/>
            <person name="Kogle M.E."/>
            <person name="Wiebenga A."/>
            <person name="Kun R.S."/>
            <person name="Lubbers R.J."/>
            <person name="Makela M.R."/>
            <person name="Barry K."/>
            <person name="Chovatia M."/>
            <person name="Clum A."/>
            <person name="Daum C."/>
            <person name="Haridas S."/>
            <person name="He G."/>
            <person name="LaButti K."/>
            <person name="Lipzen A."/>
            <person name="Mondo S."/>
            <person name="Riley R."/>
            <person name="Salamov A."/>
            <person name="Simmons B.A."/>
            <person name="Magnuson J.K."/>
            <person name="Henrissat B."/>
            <person name="Mortensen U.H."/>
            <person name="Larsen T.O."/>
            <person name="Devries R.P."/>
            <person name="Grigoriev I.V."/>
            <person name="Machida M."/>
            <person name="Baker S.E."/>
            <person name="Andersen M.R."/>
        </authorList>
    </citation>
    <scope>NUCLEOTIDE SEQUENCE [LARGE SCALE GENOMIC DNA]</scope>
    <source>
        <strain evidence="2 3">CBS 151.66</strain>
    </source>
</reference>
<dbReference type="OrthoDB" id="4250793at2759"/>
<gene>
    <name evidence="2" type="ORF">BDV29DRAFT_84861</name>
</gene>
<evidence type="ECO:0000313" key="3">
    <source>
        <dbReference type="Proteomes" id="UP000326565"/>
    </source>
</evidence>
<dbReference type="InterPro" id="IPR020864">
    <property type="entry name" value="MACPF"/>
</dbReference>
<proteinExistence type="predicted"/>
<dbReference type="EMBL" id="ML732179">
    <property type="protein sequence ID" value="KAB8076591.1"/>
    <property type="molecule type" value="Genomic_DNA"/>
</dbReference>
<dbReference type="Proteomes" id="UP000326565">
    <property type="component" value="Unassembled WGS sequence"/>
</dbReference>
<keyword evidence="3" id="KW-1185">Reference proteome</keyword>
<name>A0A5N5X767_9EURO</name>